<dbReference type="CDD" id="cd06260">
    <property type="entry name" value="DUF820-like"/>
    <property type="match status" value="1"/>
</dbReference>
<proteinExistence type="predicted"/>
<dbReference type="AlphaFoldDB" id="A0A017TD44"/>
<dbReference type="eggNOG" id="COG4636">
    <property type="taxonomic scope" value="Bacteria"/>
</dbReference>
<dbReference type="Gene3D" id="3.90.1570.10">
    <property type="entry name" value="tt1808, chain A"/>
    <property type="match status" value="1"/>
</dbReference>
<dbReference type="Pfam" id="PF05685">
    <property type="entry name" value="Uma2"/>
    <property type="match status" value="1"/>
</dbReference>
<evidence type="ECO:0000313" key="3">
    <source>
        <dbReference type="EMBL" id="EYF07208.1"/>
    </source>
</evidence>
<gene>
    <name evidence="3" type="ORF">CAP_0687</name>
</gene>
<dbReference type="InterPro" id="IPR008538">
    <property type="entry name" value="Uma2"/>
</dbReference>
<dbReference type="Proteomes" id="UP000019678">
    <property type="component" value="Unassembled WGS sequence"/>
</dbReference>
<dbReference type="PANTHER" id="PTHR34107:SF4">
    <property type="entry name" value="SLL1222 PROTEIN"/>
    <property type="match status" value="1"/>
</dbReference>
<dbReference type="InterPro" id="IPR011335">
    <property type="entry name" value="Restrct_endonuc-II-like"/>
</dbReference>
<feature type="region of interest" description="Disordered" evidence="1">
    <location>
        <begin position="1"/>
        <end position="25"/>
    </location>
</feature>
<dbReference type="STRING" id="1192034.CAP_0687"/>
<dbReference type="SUPFAM" id="SSF52980">
    <property type="entry name" value="Restriction endonuclease-like"/>
    <property type="match status" value="1"/>
</dbReference>
<sequence length="215" mass="23863">MRLRSAPARAILAPTMGQPAEKQPRPATYADLEAVPAHLVAEIIHGVLHTFPRPATPHATAASVLGMDLGGPFHRGRGGPGGWHIFDEPELHLGEDVLVPDLAGWRRERVPQMPRAAFITLTPDWVCEVLSPSTATHDRKLKMPVYAAAGVTWLWLINPTERLLEVFHLNARKLWEREQVFSHDDLVRAVPFDAIELELSALWEGLADEEPAGQR</sequence>
<accession>A0A017TD44</accession>
<evidence type="ECO:0000313" key="4">
    <source>
        <dbReference type="Proteomes" id="UP000019678"/>
    </source>
</evidence>
<name>A0A017TD44_9BACT</name>
<evidence type="ECO:0000259" key="2">
    <source>
        <dbReference type="Pfam" id="PF05685"/>
    </source>
</evidence>
<feature type="domain" description="Putative restriction endonuclease" evidence="2">
    <location>
        <begin position="29"/>
        <end position="191"/>
    </location>
</feature>
<keyword evidence="4" id="KW-1185">Reference proteome</keyword>
<organism evidence="3 4">
    <name type="scientific">Chondromyces apiculatus DSM 436</name>
    <dbReference type="NCBI Taxonomy" id="1192034"/>
    <lineage>
        <taxon>Bacteria</taxon>
        <taxon>Pseudomonadati</taxon>
        <taxon>Myxococcota</taxon>
        <taxon>Polyangia</taxon>
        <taxon>Polyangiales</taxon>
        <taxon>Polyangiaceae</taxon>
        <taxon>Chondromyces</taxon>
    </lineage>
</organism>
<dbReference type="InterPro" id="IPR012296">
    <property type="entry name" value="Nuclease_put_TT1808"/>
</dbReference>
<protein>
    <recommendedName>
        <fullName evidence="2">Putative restriction endonuclease domain-containing protein</fullName>
    </recommendedName>
</protein>
<evidence type="ECO:0000256" key="1">
    <source>
        <dbReference type="SAM" id="MobiDB-lite"/>
    </source>
</evidence>
<dbReference type="EMBL" id="ASRX01000011">
    <property type="protein sequence ID" value="EYF07208.1"/>
    <property type="molecule type" value="Genomic_DNA"/>
</dbReference>
<comment type="caution">
    <text evidence="3">The sequence shown here is derived from an EMBL/GenBank/DDBJ whole genome shotgun (WGS) entry which is preliminary data.</text>
</comment>
<reference evidence="3 4" key="1">
    <citation type="submission" date="2013-05" db="EMBL/GenBank/DDBJ databases">
        <title>Genome assembly of Chondromyces apiculatus DSM 436.</title>
        <authorList>
            <person name="Sharma G."/>
            <person name="Khatri I."/>
            <person name="Kaur C."/>
            <person name="Mayilraj S."/>
            <person name="Subramanian S."/>
        </authorList>
    </citation>
    <scope>NUCLEOTIDE SEQUENCE [LARGE SCALE GENOMIC DNA]</scope>
    <source>
        <strain evidence="3 4">DSM 436</strain>
    </source>
</reference>
<dbReference type="PANTHER" id="PTHR34107">
    <property type="entry name" value="SLL0198 PROTEIN-RELATED"/>
    <property type="match status" value="1"/>
</dbReference>